<dbReference type="EMBL" id="JAGPUO010000002">
    <property type="protein sequence ID" value="KAG5665007.1"/>
    <property type="molecule type" value="Genomic_DNA"/>
</dbReference>
<evidence type="ECO:0000313" key="3">
    <source>
        <dbReference type="Proteomes" id="UP000782241"/>
    </source>
</evidence>
<feature type="chain" id="PRO_5040335542" evidence="1">
    <location>
        <begin position="22"/>
        <end position="299"/>
    </location>
</feature>
<accession>A0A9P7HHQ5</accession>
<gene>
    <name evidence="2" type="ORF">KAF25_008741</name>
</gene>
<keyword evidence="1" id="KW-0732">Signal</keyword>
<protein>
    <submittedName>
        <fullName evidence="2">Uncharacterized protein</fullName>
    </submittedName>
</protein>
<evidence type="ECO:0000256" key="1">
    <source>
        <dbReference type="SAM" id="SignalP"/>
    </source>
</evidence>
<dbReference type="AlphaFoldDB" id="A0A9P7HHQ5"/>
<feature type="signal peptide" evidence="1">
    <location>
        <begin position="1"/>
        <end position="21"/>
    </location>
</feature>
<keyword evidence="3" id="KW-1185">Reference proteome</keyword>
<dbReference type="Proteomes" id="UP000782241">
    <property type="component" value="Unassembled WGS sequence"/>
</dbReference>
<comment type="caution">
    <text evidence="2">The sequence shown here is derived from an EMBL/GenBank/DDBJ whole genome shotgun (WGS) entry which is preliminary data.</text>
</comment>
<reference evidence="2" key="1">
    <citation type="submission" date="2021-04" db="EMBL/GenBank/DDBJ databases">
        <title>Draft genome of Fusarium avenaceum strain F156N33, isolated from an atmospheric sample in Virginia.</title>
        <authorList>
            <person name="Yang S."/>
            <person name="Vinatzer B.A."/>
            <person name="Coleman J."/>
        </authorList>
    </citation>
    <scope>NUCLEOTIDE SEQUENCE</scope>
    <source>
        <strain evidence="2">F156N33</strain>
    </source>
</reference>
<name>A0A9P7HHQ5_9HYPO</name>
<proteinExistence type="predicted"/>
<evidence type="ECO:0000313" key="2">
    <source>
        <dbReference type="EMBL" id="KAG5665007.1"/>
    </source>
</evidence>
<sequence length="299" mass="31239">MPSNIFLSVAMGLIGLNSVVAGPCKPLSSAYSLTLSATEISSLSTVGSIATEASTAIESLVSETVTSTVVAAATIDLSSTLSTTATSADVTTLLTTETSADTTLLATTLTLSETTTAEMTTATSEAPAEPTGFFIVAGPGAALGKQLETNQVPGGPVIFNSDRGGVFEPRRFVLDEGTGRLQRNNLFLCAGFGYYQKNQASITQCDTESHYYGLSYLICEQSATPGSTLQCSAVRLDCAQRGPTGQTCTEVTGPDPTWNSQFYIDTSDAGESYLLVGVDNLGERYSPVDLFVDFVVTEN</sequence>
<organism evidence="2 3">
    <name type="scientific">Fusarium avenaceum</name>
    <dbReference type="NCBI Taxonomy" id="40199"/>
    <lineage>
        <taxon>Eukaryota</taxon>
        <taxon>Fungi</taxon>
        <taxon>Dikarya</taxon>
        <taxon>Ascomycota</taxon>
        <taxon>Pezizomycotina</taxon>
        <taxon>Sordariomycetes</taxon>
        <taxon>Hypocreomycetidae</taxon>
        <taxon>Hypocreales</taxon>
        <taxon>Nectriaceae</taxon>
        <taxon>Fusarium</taxon>
        <taxon>Fusarium tricinctum species complex</taxon>
    </lineage>
</organism>